<keyword evidence="2" id="KW-0560">Oxidoreductase</keyword>
<dbReference type="GO" id="GO:0016020">
    <property type="term" value="C:membrane"/>
    <property type="evidence" value="ECO:0007669"/>
    <property type="project" value="TreeGrafter"/>
</dbReference>
<dbReference type="PROSITE" id="PS00061">
    <property type="entry name" value="ADH_SHORT"/>
    <property type="match status" value="1"/>
</dbReference>
<dbReference type="InterPro" id="IPR036291">
    <property type="entry name" value="NAD(P)-bd_dom_sf"/>
</dbReference>
<dbReference type="AlphaFoldDB" id="A0A1E5LKE2"/>
<gene>
    <name evidence="4" type="ORF">BFG57_07700</name>
</gene>
<dbReference type="FunFam" id="3.40.50.720:FF:000047">
    <property type="entry name" value="NADP-dependent L-serine/L-allo-threonine dehydrogenase"/>
    <property type="match status" value="1"/>
</dbReference>
<organism evidence="4 5">
    <name type="scientific">Bacillus solimangrovi</name>
    <dbReference type="NCBI Taxonomy" id="1305675"/>
    <lineage>
        <taxon>Bacteria</taxon>
        <taxon>Bacillati</taxon>
        <taxon>Bacillota</taxon>
        <taxon>Bacilli</taxon>
        <taxon>Bacillales</taxon>
        <taxon>Bacillaceae</taxon>
        <taxon>Bacillus</taxon>
    </lineage>
</organism>
<dbReference type="PANTHER" id="PTHR44196:SF1">
    <property type="entry name" value="DEHYDROGENASE_REDUCTASE SDR FAMILY MEMBER 7B"/>
    <property type="match status" value="1"/>
</dbReference>
<dbReference type="GO" id="GO:0016616">
    <property type="term" value="F:oxidoreductase activity, acting on the CH-OH group of donors, NAD or NADP as acceptor"/>
    <property type="evidence" value="ECO:0007669"/>
    <property type="project" value="UniProtKB-ARBA"/>
</dbReference>
<dbReference type="PANTHER" id="PTHR44196">
    <property type="entry name" value="DEHYDROGENASE/REDUCTASE SDR FAMILY MEMBER 7B"/>
    <property type="match status" value="1"/>
</dbReference>
<keyword evidence="5" id="KW-1185">Reference proteome</keyword>
<dbReference type="SUPFAM" id="SSF51735">
    <property type="entry name" value="NAD(P)-binding Rossmann-fold domains"/>
    <property type="match status" value="1"/>
</dbReference>
<evidence type="ECO:0000256" key="1">
    <source>
        <dbReference type="ARBA" id="ARBA00006484"/>
    </source>
</evidence>
<dbReference type="RefSeq" id="WP_069715507.1">
    <property type="nucleotide sequence ID" value="NZ_MJEH01000001.1"/>
</dbReference>
<evidence type="ECO:0000313" key="4">
    <source>
        <dbReference type="EMBL" id="OEH94573.1"/>
    </source>
</evidence>
<dbReference type="OrthoDB" id="9793345at2"/>
<dbReference type="InterPro" id="IPR002347">
    <property type="entry name" value="SDR_fam"/>
</dbReference>
<accession>A0A1E5LKE2</accession>
<comment type="caution">
    <text evidence="4">The sequence shown here is derived from an EMBL/GenBank/DDBJ whole genome shotgun (WGS) entry which is preliminary data.</text>
</comment>
<evidence type="ECO:0000313" key="5">
    <source>
        <dbReference type="Proteomes" id="UP000095209"/>
    </source>
</evidence>
<evidence type="ECO:0000256" key="2">
    <source>
        <dbReference type="ARBA" id="ARBA00023002"/>
    </source>
</evidence>
<dbReference type="EMBL" id="MJEH01000001">
    <property type="protein sequence ID" value="OEH94573.1"/>
    <property type="molecule type" value="Genomic_DNA"/>
</dbReference>
<dbReference type="Proteomes" id="UP000095209">
    <property type="component" value="Unassembled WGS sequence"/>
</dbReference>
<dbReference type="PRINTS" id="PR00081">
    <property type="entry name" value="GDHRDH"/>
</dbReference>
<dbReference type="Pfam" id="PF00106">
    <property type="entry name" value="adh_short"/>
    <property type="match status" value="1"/>
</dbReference>
<reference evidence="4 5" key="1">
    <citation type="submission" date="2016-08" db="EMBL/GenBank/DDBJ databases">
        <title>Genome of Bacillus solimangrovi GH2-4.</title>
        <authorList>
            <person name="Lim S."/>
            <person name="Kim B.-C."/>
        </authorList>
    </citation>
    <scope>NUCLEOTIDE SEQUENCE [LARGE SCALE GENOMIC DNA]</scope>
    <source>
        <strain evidence="4 5">GH2-4</strain>
    </source>
</reference>
<dbReference type="STRING" id="1305675.BFG57_07700"/>
<evidence type="ECO:0000256" key="3">
    <source>
        <dbReference type="RuleBase" id="RU000363"/>
    </source>
</evidence>
<proteinExistence type="inferred from homology"/>
<dbReference type="Gene3D" id="3.40.50.720">
    <property type="entry name" value="NAD(P)-binding Rossmann-like Domain"/>
    <property type="match status" value="1"/>
</dbReference>
<sequence>MTTLHGKKVFITGASSGIGASTALKVAAQGALPVLLARRYDQLKNIALNIEEQTGVQSLFYSVDVSDEGQVKHVFEKIEKEIGFCDILVNNAGFGVFEHVKDSSLENIRSMFEVNVFGLIACTQAVLPHMLEANRGHIINVVSQAGKLATPKSSGYAASKHAALGFTNSLRLELSDTNINVSTVNFGPVDTNFFSHADPSGSYVKNVKRWMLTSEQASEAIVRVMMKQNREVNLPRWMGIGAKLYQLAPHLFEKVAGNAFKMK</sequence>
<name>A0A1E5LKE2_9BACI</name>
<protein>
    <submittedName>
        <fullName evidence="4">Oxidoreductase</fullName>
    </submittedName>
</protein>
<dbReference type="InterPro" id="IPR020904">
    <property type="entry name" value="Sc_DH/Rdtase_CS"/>
</dbReference>
<dbReference type="PRINTS" id="PR00080">
    <property type="entry name" value="SDRFAMILY"/>
</dbReference>
<comment type="similarity">
    <text evidence="1 3">Belongs to the short-chain dehydrogenases/reductases (SDR) family.</text>
</comment>